<protein>
    <submittedName>
        <fullName evidence="1">6123_t:CDS:1</fullName>
    </submittedName>
</protein>
<comment type="caution">
    <text evidence="1">The sequence shown here is derived from an EMBL/GenBank/DDBJ whole genome shotgun (WGS) entry which is preliminary data.</text>
</comment>
<name>A0A9N9FFZ7_9GLOM</name>
<sequence length="216" mass="24165">MPAKVSLICLVHSINEKDSTNYVIREAIIIVRREDNTSMELKVTSFIPKSSAVPRWIPLYNPENIVRLTGKFTLDKKPPHDPTLQVTANADDITGLSVFITGFITKTVKIDNLFKTIKITVTEYIGKGSAGNNFIITCRYLKSDERIDKKVIKTRKNSNLMITRELTFVDPEFVVEIQDINFLPMSIANVEPASGQSSGRISAQVMANTSLSNDEE</sequence>
<evidence type="ECO:0000313" key="1">
    <source>
        <dbReference type="EMBL" id="CAG8531486.1"/>
    </source>
</evidence>
<accession>A0A9N9FFZ7</accession>
<reference evidence="1" key="1">
    <citation type="submission" date="2021-06" db="EMBL/GenBank/DDBJ databases">
        <authorList>
            <person name="Kallberg Y."/>
            <person name="Tangrot J."/>
            <person name="Rosling A."/>
        </authorList>
    </citation>
    <scope>NUCLEOTIDE SEQUENCE</scope>
    <source>
        <strain evidence="1">UK204</strain>
    </source>
</reference>
<evidence type="ECO:0000313" key="2">
    <source>
        <dbReference type="Proteomes" id="UP000789570"/>
    </source>
</evidence>
<dbReference type="OrthoDB" id="2405731at2759"/>
<keyword evidence="2" id="KW-1185">Reference proteome</keyword>
<proteinExistence type="predicted"/>
<dbReference type="EMBL" id="CAJVPQ010001090">
    <property type="protein sequence ID" value="CAG8531486.1"/>
    <property type="molecule type" value="Genomic_DNA"/>
</dbReference>
<gene>
    <name evidence="1" type="ORF">FCALED_LOCUS5196</name>
</gene>
<organism evidence="1 2">
    <name type="scientific">Funneliformis caledonium</name>
    <dbReference type="NCBI Taxonomy" id="1117310"/>
    <lineage>
        <taxon>Eukaryota</taxon>
        <taxon>Fungi</taxon>
        <taxon>Fungi incertae sedis</taxon>
        <taxon>Mucoromycota</taxon>
        <taxon>Glomeromycotina</taxon>
        <taxon>Glomeromycetes</taxon>
        <taxon>Glomerales</taxon>
        <taxon>Glomeraceae</taxon>
        <taxon>Funneliformis</taxon>
    </lineage>
</organism>
<dbReference type="AlphaFoldDB" id="A0A9N9FFZ7"/>
<dbReference type="Proteomes" id="UP000789570">
    <property type="component" value="Unassembled WGS sequence"/>
</dbReference>